<dbReference type="Proteomes" id="UP000679690">
    <property type="component" value="Unassembled WGS sequence"/>
</dbReference>
<organism evidence="2 3">
    <name type="scientific">Actinoplanes flavus</name>
    <dbReference type="NCBI Taxonomy" id="2820290"/>
    <lineage>
        <taxon>Bacteria</taxon>
        <taxon>Bacillati</taxon>
        <taxon>Actinomycetota</taxon>
        <taxon>Actinomycetes</taxon>
        <taxon>Micromonosporales</taxon>
        <taxon>Micromonosporaceae</taxon>
        <taxon>Actinoplanes</taxon>
    </lineage>
</organism>
<name>A0ABS3UG03_9ACTN</name>
<keyword evidence="3" id="KW-1185">Reference proteome</keyword>
<gene>
    <name evidence="2" type="ORF">J5X75_09290</name>
</gene>
<comment type="caution">
    <text evidence="2">The sequence shown here is derived from an EMBL/GenBank/DDBJ whole genome shotgun (WGS) entry which is preliminary data.</text>
</comment>
<dbReference type="InterPro" id="IPR050266">
    <property type="entry name" value="AB_hydrolase_sf"/>
</dbReference>
<dbReference type="GO" id="GO:0016787">
    <property type="term" value="F:hydrolase activity"/>
    <property type="evidence" value="ECO:0007669"/>
    <property type="project" value="UniProtKB-KW"/>
</dbReference>
<dbReference type="EMBL" id="JAGFNS010000005">
    <property type="protein sequence ID" value="MBO3737712.1"/>
    <property type="molecule type" value="Genomic_DNA"/>
</dbReference>
<feature type="domain" description="AB hydrolase-1" evidence="1">
    <location>
        <begin position="33"/>
        <end position="211"/>
    </location>
</feature>
<proteinExistence type="predicted"/>
<dbReference type="Gene3D" id="3.40.50.1820">
    <property type="entry name" value="alpha/beta hydrolase"/>
    <property type="match status" value="1"/>
</dbReference>
<evidence type="ECO:0000313" key="3">
    <source>
        <dbReference type="Proteomes" id="UP000679690"/>
    </source>
</evidence>
<dbReference type="PANTHER" id="PTHR43798">
    <property type="entry name" value="MONOACYLGLYCEROL LIPASE"/>
    <property type="match status" value="1"/>
</dbReference>
<evidence type="ECO:0000313" key="2">
    <source>
        <dbReference type="EMBL" id="MBO3737712.1"/>
    </source>
</evidence>
<accession>A0ABS3UG03</accession>
<keyword evidence="2" id="KW-0378">Hydrolase</keyword>
<dbReference type="InterPro" id="IPR000073">
    <property type="entry name" value="AB_hydrolase_1"/>
</dbReference>
<evidence type="ECO:0000259" key="1">
    <source>
        <dbReference type="Pfam" id="PF12697"/>
    </source>
</evidence>
<reference evidence="2 3" key="1">
    <citation type="submission" date="2021-03" db="EMBL/GenBank/DDBJ databases">
        <title>Actinoplanes flavus sp. nov., a novel actinomycete isolated from Coconut Palm rhizosphere soil.</title>
        <authorList>
            <person name="Luo X."/>
        </authorList>
    </citation>
    <scope>NUCLEOTIDE SEQUENCE [LARGE SCALE GENOMIC DNA]</scope>
    <source>
        <strain evidence="2 3">NEAU-H7</strain>
    </source>
</reference>
<dbReference type="Pfam" id="PF12697">
    <property type="entry name" value="Abhydrolase_6"/>
    <property type="match status" value="1"/>
</dbReference>
<dbReference type="InterPro" id="IPR029058">
    <property type="entry name" value="AB_hydrolase_fold"/>
</dbReference>
<protein>
    <submittedName>
        <fullName evidence="2">Alpha/beta hydrolase</fullName>
    </submittedName>
</protein>
<dbReference type="RefSeq" id="WP_208466920.1">
    <property type="nucleotide sequence ID" value="NZ_JAGFNS010000005.1"/>
</dbReference>
<dbReference type="SUPFAM" id="SSF53474">
    <property type="entry name" value="alpha/beta-Hydrolases"/>
    <property type="match status" value="1"/>
</dbReference>
<sequence length="238" mass="25852">MTEILPPLRTTHRFDAAGGRWCFDLWAGTGRPVVLIPAVLFDRTCWWPAAADLRPYATVVAVDLPGHGGSPGRDHYDPGDLVDDLATLIASLQLRRAPVVVGHGPSAALAALFAARYATHAVVAVDPIPTEGLCVDVDTYLRDLQITELPEQYRGLVRTSTDPRLLSGYAAGLRHCRPATTPSGVTAARLAVYSRPPFGPETHPQAADRWRQEIYDVPGRFAALAAGRRFITDLRTLL</sequence>